<keyword evidence="1" id="KW-0472">Membrane</keyword>
<name>U6HC69_9BETA</name>
<evidence type="ECO:0000256" key="1">
    <source>
        <dbReference type="SAM" id="Phobius"/>
    </source>
</evidence>
<dbReference type="Proteomes" id="UP000163196">
    <property type="component" value="Genome"/>
</dbReference>
<protein>
    <submittedName>
        <fullName evidence="2">GP121.4</fullName>
    </submittedName>
</protein>
<proteinExistence type="predicted"/>
<reference evidence="2 3" key="2">
    <citation type="submission" date="2013-11" db="EMBL/GenBank/DDBJ databases">
        <title>Genome sequence of a novel, newly isolated strain of guinea pig cytomegalovirus: CIDMTR strain.</title>
        <authorList>
            <person name="Schleiss M.R."/>
            <person name="Hernandez-Alvarado N."/>
            <person name="Ramaraj T."/>
            <person name="Crow J.A."/>
        </authorList>
    </citation>
    <scope>NUCLEOTIDE SEQUENCE [LARGE SCALE GENOMIC DNA]</scope>
    <source>
        <strain evidence="2">CIDMTR</strain>
    </source>
</reference>
<organism evidence="2 3">
    <name type="scientific">Caviid herpesvirus 2 str. CIDMTR</name>
    <dbReference type="NCBI Taxonomy" id="1415526"/>
    <lineage>
        <taxon>Viruses</taxon>
        <taxon>Duplodnaviria</taxon>
        <taxon>Heunggongvirae</taxon>
        <taxon>Peploviricota</taxon>
        <taxon>Herviviricetes</taxon>
        <taxon>Herpesvirales</taxon>
        <taxon>Orthoherpesviridae</taxon>
        <taxon>Betaherpesvirinae</taxon>
        <taxon>Quwivirus</taxon>
        <taxon>Quwivirus caviidbeta2</taxon>
    </lineage>
</organism>
<dbReference type="EMBL" id="HG531783">
    <property type="protein sequence ID" value="CDI95448.1"/>
    <property type="molecule type" value="Genomic_DNA"/>
</dbReference>
<reference evidence="2 3" key="1">
    <citation type="submission" date="2013-09" db="EMBL/GenBank/DDBJ databases">
        <authorList>
            <person name="Sundararajan A."/>
        </authorList>
    </citation>
    <scope>NUCLEOTIDE SEQUENCE [LARGE SCALE GENOMIC DNA]</scope>
    <source>
        <strain evidence="2">CIDMTR</strain>
    </source>
</reference>
<keyword evidence="1" id="KW-1133">Transmembrane helix</keyword>
<keyword evidence="1" id="KW-0812">Transmembrane</keyword>
<accession>U6HC69</accession>
<sequence length="291" mass="31883">MLLLGQSVLFLIIYQYATGLINHERQCNGTICTLFCRWQKSGGSGSSNTPNVTWTKYVNGSYVWLSPKNESVININVTVRYPNNYNQKQDPHVTGVLVIKPGPYGGYGWYMCNISGETQILSINRNMTVSVFNDSTVCCGNSNCTYAGNATLQWYANSTYLGWTTGNKTTYANNSISNYTIVGNGCNGCLNGIWPYDTIIECIQTYLDANGIGKFPAKGFLVQNPPTVSYPTSLTTFRVTPVGTEHVAILVVALVVSGCILLTCIICCTVYCLRKEAVRRQQYSGYTAGAA</sequence>
<evidence type="ECO:0000313" key="2">
    <source>
        <dbReference type="EMBL" id="CDI95448.1"/>
    </source>
</evidence>
<evidence type="ECO:0000313" key="3">
    <source>
        <dbReference type="Proteomes" id="UP000163196"/>
    </source>
</evidence>
<feature type="transmembrane region" description="Helical" evidence="1">
    <location>
        <begin position="247"/>
        <end position="273"/>
    </location>
</feature>